<protein>
    <submittedName>
        <fullName evidence="2">Uncharacterized protein</fullName>
    </submittedName>
</protein>
<dbReference type="RefSeq" id="WP_189777503.1">
    <property type="nucleotide sequence ID" value="NZ_BMVY01000031.1"/>
</dbReference>
<accession>A0ABZ1JEX5</accession>
<keyword evidence="3" id="KW-1185">Reference proteome</keyword>
<proteinExistence type="predicted"/>
<gene>
    <name evidence="2" type="ORF">OG288_11945</name>
</gene>
<evidence type="ECO:0000256" key="1">
    <source>
        <dbReference type="SAM" id="MobiDB-lite"/>
    </source>
</evidence>
<feature type="region of interest" description="Disordered" evidence="1">
    <location>
        <begin position="1"/>
        <end position="55"/>
    </location>
</feature>
<evidence type="ECO:0000313" key="3">
    <source>
        <dbReference type="Proteomes" id="UP001432166"/>
    </source>
</evidence>
<name>A0ABZ1JEX5_9ACTN</name>
<dbReference type="EMBL" id="CP108133">
    <property type="protein sequence ID" value="WTP48953.1"/>
    <property type="molecule type" value="Genomic_DNA"/>
</dbReference>
<reference evidence="2" key="1">
    <citation type="submission" date="2022-10" db="EMBL/GenBank/DDBJ databases">
        <title>The complete genomes of actinobacterial strains from the NBC collection.</title>
        <authorList>
            <person name="Joergensen T.S."/>
            <person name="Alvarez Arevalo M."/>
            <person name="Sterndorff E.B."/>
            <person name="Faurdal D."/>
            <person name="Vuksanovic O."/>
            <person name="Mourched A.-S."/>
            <person name="Charusanti P."/>
            <person name="Shaw S."/>
            <person name="Blin K."/>
            <person name="Weber T."/>
        </authorList>
    </citation>
    <scope>NUCLEOTIDE SEQUENCE</scope>
    <source>
        <strain evidence="2">NBC_00189</strain>
    </source>
</reference>
<evidence type="ECO:0000313" key="2">
    <source>
        <dbReference type="EMBL" id="WTP48953.1"/>
    </source>
</evidence>
<sequence>MPDTTVRARAGPRRRMLPGRPEGWHATGRGGGACHGPTIGHASEDHRAAGITGTA</sequence>
<dbReference type="Proteomes" id="UP001432166">
    <property type="component" value="Chromosome"/>
</dbReference>
<organism evidence="2 3">
    <name type="scientific">Streptomyces tauricus</name>
    <dbReference type="NCBI Taxonomy" id="68274"/>
    <lineage>
        <taxon>Bacteria</taxon>
        <taxon>Bacillati</taxon>
        <taxon>Actinomycetota</taxon>
        <taxon>Actinomycetes</taxon>
        <taxon>Kitasatosporales</taxon>
        <taxon>Streptomycetaceae</taxon>
        <taxon>Streptomyces</taxon>
        <taxon>Streptomyces aurantiacus group</taxon>
    </lineage>
</organism>